<dbReference type="Pfam" id="PF03466">
    <property type="entry name" value="LysR_substrate"/>
    <property type="match status" value="1"/>
</dbReference>
<dbReference type="PANTHER" id="PTHR30419">
    <property type="entry name" value="HTH-TYPE TRANSCRIPTIONAL REGULATOR YBHD"/>
    <property type="match status" value="1"/>
</dbReference>
<keyword evidence="4" id="KW-0804">Transcription</keyword>
<evidence type="ECO:0000256" key="3">
    <source>
        <dbReference type="ARBA" id="ARBA00023125"/>
    </source>
</evidence>
<gene>
    <name evidence="6" type="ORF">F4V44_17365</name>
</gene>
<dbReference type="GO" id="GO:0003677">
    <property type="term" value="F:DNA binding"/>
    <property type="evidence" value="ECO:0007669"/>
    <property type="project" value="UniProtKB-KW"/>
</dbReference>
<comment type="caution">
    <text evidence="6">The sequence shown here is derived from an EMBL/GenBank/DDBJ whole genome shotgun (WGS) entry which is preliminary data.</text>
</comment>
<dbReference type="Gene3D" id="1.10.10.10">
    <property type="entry name" value="Winged helix-like DNA-binding domain superfamily/Winged helix DNA-binding domain"/>
    <property type="match status" value="1"/>
</dbReference>
<dbReference type="Gene3D" id="3.40.190.290">
    <property type="match status" value="1"/>
</dbReference>
<comment type="similarity">
    <text evidence="1">Belongs to the LysR transcriptional regulatory family.</text>
</comment>
<evidence type="ECO:0000313" key="7">
    <source>
        <dbReference type="Proteomes" id="UP000326671"/>
    </source>
</evidence>
<dbReference type="PRINTS" id="PR00039">
    <property type="entry name" value="HTHLYSR"/>
</dbReference>
<dbReference type="InterPro" id="IPR005119">
    <property type="entry name" value="LysR_subst-bd"/>
</dbReference>
<sequence>MEIRQLLYFLEVAKQKNMTKAAEILHVSQPALSKMVKGLEEELGMTLIIRSNKSSDVTDAGLIVMEYAKKMLALLDEMSTTLEDMSNLKRGMIQIGIPPIAGSLFFPKVLAQFHKAFPNIKINITEYAAPKLTKKVLDGEIELGIAVLPVLDEDLEIVPIVSEEMKLILQKNHPLATREAIHLKELEQEEFIFFSEEFALHDIIWKQCISEGFEPNILFKSSQWDFMSEIVAANLGVTILPESICNRIENEQIKILNLFPATPWNLAVVTKKGKYVSNAARTFIDFILMQKT</sequence>
<dbReference type="EMBL" id="VYKL01000026">
    <property type="protein sequence ID" value="KAA9021744.1"/>
    <property type="molecule type" value="Genomic_DNA"/>
</dbReference>
<dbReference type="AlphaFoldDB" id="A0A5J5HLM7"/>
<keyword evidence="2" id="KW-0805">Transcription regulation</keyword>
<dbReference type="RefSeq" id="WP_150441271.1">
    <property type="nucleotide sequence ID" value="NZ_VYKL01000026.1"/>
</dbReference>
<dbReference type="Proteomes" id="UP000326671">
    <property type="component" value="Unassembled WGS sequence"/>
</dbReference>
<protein>
    <submittedName>
        <fullName evidence="6">LysR family transcriptional regulator</fullName>
    </submittedName>
</protein>
<evidence type="ECO:0000256" key="1">
    <source>
        <dbReference type="ARBA" id="ARBA00009437"/>
    </source>
</evidence>
<dbReference type="SUPFAM" id="SSF53850">
    <property type="entry name" value="Periplasmic binding protein-like II"/>
    <property type="match status" value="1"/>
</dbReference>
<dbReference type="InterPro" id="IPR000847">
    <property type="entry name" value="LysR_HTH_N"/>
</dbReference>
<feature type="domain" description="HTH lysR-type" evidence="5">
    <location>
        <begin position="1"/>
        <end position="58"/>
    </location>
</feature>
<evidence type="ECO:0000256" key="4">
    <source>
        <dbReference type="ARBA" id="ARBA00023163"/>
    </source>
</evidence>
<evidence type="ECO:0000313" key="6">
    <source>
        <dbReference type="EMBL" id="KAA9021744.1"/>
    </source>
</evidence>
<dbReference type="SUPFAM" id="SSF46785">
    <property type="entry name" value="Winged helix' DNA-binding domain"/>
    <property type="match status" value="1"/>
</dbReference>
<dbReference type="InterPro" id="IPR036388">
    <property type="entry name" value="WH-like_DNA-bd_sf"/>
</dbReference>
<dbReference type="InterPro" id="IPR036390">
    <property type="entry name" value="WH_DNA-bd_sf"/>
</dbReference>
<dbReference type="GO" id="GO:0003700">
    <property type="term" value="F:DNA-binding transcription factor activity"/>
    <property type="evidence" value="ECO:0007669"/>
    <property type="project" value="InterPro"/>
</dbReference>
<keyword evidence="7" id="KW-1185">Reference proteome</keyword>
<dbReference type="InterPro" id="IPR050950">
    <property type="entry name" value="HTH-type_LysR_regulators"/>
</dbReference>
<dbReference type="Pfam" id="PF00126">
    <property type="entry name" value="HTH_1"/>
    <property type="match status" value="1"/>
</dbReference>
<proteinExistence type="inferred from homology"/>
<reference evidence="6 7" key="1">
    <citation type="submission" date="2019-09" db="EMBL/GenBank/DDBJ databases">
        <title>Whole genome sequences of isolates from the Mars Exploration Rovers.</title>
        <authorList>
            <person name="Seuylemezian A."/>
            <person name="Vaishampayan P."/>
        </authorList>
    </citation>
    <scope>NUCLEOTIDE SEQUENCE [LARGE SCALE GENOMIC DNA]</scope>
    <source>
        <strain evidence="6 7">MER_TA_151</strain>
    </source>
</reference>
<dbReference type="GO" id="GO:0005829">
    <property type="term" value="C:cytosol"/>
    <property type="evidence" value="ECO:0007669"/>
    <property type="project" value="TreeGrafter"/>
</dbReference>
<name>A0A5J5HLM7_9BACI</name>
<organism evidence="6 7">
    <name type="scientific">Niallia endozanthoxylica</name>
    <dbReference type="NCBI Taxonomy" id="2036016"/>
    <lineage>
        <taxon>Bacteria</taxon>
        <taxon>Bacillati</taxon>
        <taxon>Bacillota</taxon>
        <taxon>Bacilli</taxon>
        <taxon>Bacillales</taxon>
        <taxon>Bacillaceae</taxon>
        <taxon>Niallia</taxon>
    </lineage>
</organism>
<dbReference type="PROSITE" id="PS50931">
    <property type="entry name" value="HTH_LYSR"/>
    <property type="match status" value="1"/>
</dbReference>
<dbReference type="PANTHER" id="PTHR30419:SF8">
    <property type="entry name" value="NITROGEN ASSIMILATION TRANSCRIPTIONAL ACTIVATOR-RELATED"/>
    <property type="match status" value="1"/>
</dbReference>
<dbReference type="FunFam" id="1.10.10.10:FF:000001">
    <property type="entry name" value="LysR family transcriptional regulator"/>
    <property type="match status" value="1"/>
</dbReference>
<keyword evidence="3" id="KW-0238">DNA-binding</keyword>
<evidence type="ECO:0000256" key="2">
    <source>
        <dbReference type="ARBA" id="ARBA00023015"/>
    </source>
</evidence>
<dbReference type="OrthoDB" id="9803735at2"/>
<accession>A0A5J5HLM7</accession>
<evidence type="ECO:0000259" key="5">
    <source>
        <dbReference type="PROSITE" id="PS50931"/>
    </source>
</evidence>